<proteinExistence type="predicted"/>
<dbReference type="EMBL" id="CP003108">
    <property type="protein sequence ID" value="AET68757.1"/>
    <property type="molecule type" value="Genomic_DNA"/>
</dbReference>
<reference evidence="2 3" key="2">
    <citation type="journal article" date="2012" name="J. Bacteriol.">
        <title>Complete genome sequences of Desulfosporosinus orientis DSM765T, Desulfosporosinus youngiae DSM17734T, Desulfosporosinus meridiei DSM13257T, and Desulfosporosinus acidiphilus DSM22704T.</title>
        <authorList>
            <person name="Pester M."/>
            <person name="Brambilla E."/>
            <person name="Alazard D."/>
            <person name="Rattei T."/>
            <person name="Weinmaier T."/>
            <person name="Han J."/>
            <person name="Lucas S."/>
            <person name="Lapidus A."/>
            <person name="Cheng J.F."/>
            <person name="Goodwin L."/>
            <person name="Pitluck S."/>
            <person name="Peters L."/>
            <person name="Ovchinnikova G."/>
            <person name="Teshima H."/>
            <person name="Detter J.C."/>
            <person name="Han C.S."/>
            <person name="Tapia R."/>
            <person name="Land M.L."/>
            <person name="Hauser L."/>
            <person name="Kyrpides N.C."/>
            <person name="Ivanova N.N."/>
            <person name="Pagani I."/>
            <person name="Huntmann M."/>
            <person name="Wei C.L."/>
            <person name="Davenport K.W."/>
            <person name="Daligault H."/>
            <person name="Chain P.S."/>
            <person name="Chen A."/>
            <person name="Mavromatis K."/>
            <person name="Markowitz V."/>
            <person name="Szeto E."/>
            <person name="Mikhailova N."/>
            <person name="Pati A."/>
            <person name="Wagner M."/>
            <person name="Woyke T."/>
            <person name="Ollivier B."/>
            <person name="Klenk H.P."/>
            <person name="Spring S."/>
            <person name="Loy A."/>
        </authorList>
    </citation>
    <scope>NUCLEOTIDE SEQUENCE [LARGE SCALE GENOMIC DNA]</scope>
    <source>
        <strain evidence="3">ATCC 19365 / DSM 765 / NCIMB 8382 / VKM B-1628</strain>
    </source>
</reference>
<evidence type="ECO:0000313" key="2">
    <source>
        <dbReference type="EMBL" id="AET68757.1"/>
    </source>
</evidence>
<sequence>MKKKLRVIVVWMLVSLLLQFGAYAYLDKQLAKVIGPISDANAPITKQLEATVPGSGFENIQVSYAKDYLAYIEDNTLKVFNLKKEKIVFEKELPASSDNSMGVLSYQWLPDRDTLLYFYAKKNPNPVTYVQVPITPSKTNSSDTKTDTKTDTKSEDPNEKTKTPQKVESKDVPIQTRTEVRYNNPQITELYTLELPDSDEDTAPDDRFNQTINEFPASGKIEELVFSTSTNLIYLTVKNGSNETLMEIDVMKNVRKLNRSGETINGMAASDRNGTLFINSKIGGTKQIVSLGVGDRHVISKSANDLVLGVRDGKIYVGEVKDNELVKIKTTEDLTEVKDNPSFKTEWEGSIPFDNVTTLIGSEGQVVINNQKTAYVIAAGKMDEIALEGDENYISDDGAELIQLEQTGTSTVVKLKPLK</sequence>
<feature type="region of interest" description="Disordered" evidence="1">
    <location>
        <begin position="131"/>
        <end position="170"/>
    </location>
</feature>
<dbReference type="Proteomes" id="UP000006346">
    <property type="component" value="Chromosome"/>
</dbReference>
<dbReference type="eggNOG" id="ENOG50333X1">
    <property type="taxonomic scope" value="Bacteria"/>
</dbReference>
<dbReference type="HOGENOM" id="CLU_656771_0_0_9"/>
<protein>
    <submittedName>
        <fullName evidence="2">Uncharacterized protein</fullName>
    </submittedName>
</protein>
<dbReference type="SUPFAM" id="SSF82171">
    <property type="entry name" value="DPP6 N-terminal domain-like"/>
    <property type="match status" value="1"/>
</dbReference>
<dbReference type="PATRIC" id="fig|768706.3.peg.3280"/>
<dbReference type="RefSeq" id="WP_014185565.1">
    <property type="nucleotide sequence ID" value="NC_016584.1"/>
</dbReference>
<name>G7WBJ9_DESOD</name>
<organism evidence="2 3">
    <name type="scientific">Desulfosporosinus orientis (strain ATCC 19365 / DSM 765 / NCIMB 8382 / VKM B-1628 / Singapore I)</name>
    <name type="common">Desulfotomaculum orientis</name>
    <dbReference type="NCBI Taxonomy" id="768706"/>
    <lineage>
        <taxon>Bacteria</taxon>
        <taxon>Bacillati</taxon>
        <taxon>Bacillota</taxon>
        <taxon>Clostridia</taxon>
        <taxon>Eubacteriales</taxon>
        <taxon>Desulfitobacteriaceae</taxon>
        <taxon>Desulfosporosinus</taxon>
    </lineage>
</organism>
<dbReference type="STRING" id="768706.Desor_3254"/>
<gene>
    <name evidence="2" type="ordered locus">Desor_3254</name>
</gene>
<dbReference type="OrthoDB" id="1630871at2"/>
<evidence type="ECO:0000313" key="3">
    <source>
        <dbReference type="Proteomes" id="UP000006346"/>
    </source>
</evidence>
<keyword evidence="3" id="KW-1185">Reference proteome</keyword>
<accession>G7WBJ9</accession>
<dbReference type="KEGG" id="dor:Desor_3254"/>
<reference evidence="3" key="1">
    <citation type="submission" date="2011-11" db="EMBL/GenBank/DDBJ databases">
        <title>Complete sequence of Desulfosporosinus orientis DSM 765.</title>
        <authorList>
            <person name="Lucas S."/>
            <person name="Han J."/>
            <person name="Lapidus A."/>
            <person name="Cheng J.-F."/>
            <person name="Goodwin L."/>
            <person name="Pitluck S."/>
            <person name="Peters L."/>
            <person name="Ovchinnikova G."/>
            <person name="Teshima H."/>
            <person name="Detter J.C."/>
            <person name="Han C."/>
            <person name="Tapia R."/>
            <person name="Land M."/>
            <person name="Hauser L."/>
            <person name="Kyrpides N."/>
            <person name="Ivanova N."/>
            <person name="Pagani I."/>
            <person name="Pester M."/>
            <person name="Spring S."/>
            <person name="Ollivier B."/>
            <person name="Rattei T."/>
            <person name="Klenk H.-P."/>
            <person name="Wagner M."/>
            <person name="Loy A."/>
            <person name="Woyke T."/>
        </authorList>
    </citation>
    <scope>NUCLEOTIDE SEQUENCE [LARGE SCALE GENOMIC DNA]</scope>
    <source>
        <strain evidence="3">ATCC 19365 / DSM 765 / NCIMB 8382 / VKM B-1628</strain>
    </source>
</reference>
<feature type="compositionally biased region" description="Basic and acidic residues" evidence="1">
    <location>
        <begin position="144"/>
        <end position="170"/>
    </location>
</feature>
<dbReference type="AlphaFoldDB" id="G7WBJ9"/>
<evidence type="ECO:0000256" key="1">
    <source>
        <dbReference type="SAM" id="MobiDB-lite"/>
    </source>
</evidence>